<evidence type="ECO:0000313" key="2">
    <source>
        <dbReference type="Proteomes" id="UP001303324"/>
    </source>
</evidence>
<protein>
    <submittedName>
        <fullName evidence="1">DUF3949 domain-containing protein</fullName>
    </submittedName>
</protein>
<accession>A0ABY9VK33</accession>
<organism evidence="1 2">
    <name type="scientific">Mesobacillus jeotgali</name>
    <dbReference type="NCBI Taxonomy" id="129985"/>
    <lineage>
        <taxon>Bacteria</taxon>
        <taxon>Bacillati</taxon>
        <taxon>Bacillota</taxon>
        <taxon>Bacilli</taxon>
        <taxon>Bacillales</taxon>
        <taxon>Bacillaceae</taxon>
        <taxon>Mesobacillus</taxon>
    </lineage>
</organism>
<dbReference type="Pfam" id="PF13133">
    <property type="entry name" value="DUF3949"/>
    <property type="match status" value="1"/>
</dbReference>
<dbReference type="Proteomes" id="UP001303324">
    <property type="component" value="Chromosome"/>
</dbReference>
<dbReference type="InterPro" id="IPR025032">
    <property type="entry name" value="DUF3949"/>
</dbReference>
<evidence type="ECO:0000313" key="1">
    <source>
        <dbReference type="EMBL" id="WNF24048.1"/>
    </source>
</evidence>
<keyword evidence="2" id="KW-1185">Reference proteome</keyword>
<dbReference type="EMBL" id="CP134494">
    <property type="protein sequence ID" value="WNF24048.1"/>
    <property type="molecule type" value="Genomic_DNA"/>
</dbReference>
<sequence>MEQLKKQKQLSQSEMYEEMPVQEEILHMNLQSNILFIPANIIAGLIYKYRDR</sequence>
<gene>
    <name evidence="1" type="ORF">RH061_06070</name>
</gene>
<reference evidence="1 2" key="1">
    <citation type="submission" date="2023-09" db="EMBL/GenBank/DDBJ databases">
        <title>Microbial mechanism of fulvic acid promoting antimony reduction mineralization in rice fields.</title>
        <authorList>
            <person name="Chen G."/>
            <person name="Lan J."/>
        </authorList>
    </citation>
    <scope>NUCLEOTIDE SEQUENCE [LARGE SCALE GENOMIC DNA]</scope>
    <source>
        <strain evidence="1 2">PS1</strain>
    </source>
</reference>
<dbReference type="RefSeq" id="WP_311074648.1">
    <property type="nucleotide sequence ID" value="NZ_CP134494.1"/>
</dbReference>
<name>A0ABY9VK33_9BACI</name>
<proteinExistence type="predicted"/>